<reference evidence="1" key="2">
    <citation type="submission" date="2020-09" db="EMBL/GenBank/DDBJ databases">
        <authorList>
            <person name="Sun Q."/>
            <person name="Ohkuma M."/>
        </authorList>
    </citation>
    <scope>NUCLEOTIDE SEQUENCE</scope>
    <source>
        <strain evidence="1">JCM 3090</strain>
    </source>
</reference>
<evidence type="ECO:0000313" key="1">
    <source>
        <dbReference type="EMBL" id="GGK03082.1"/>
    </source>
</evidence>
<dbReference type="EMBL" id="BMQB01000008">
    <property type="protein sequence ID" value="GGK03082.1"/>
    <property type="molecule type" value="Genomic_DNA"/>
</dbReference>
<reference evidence="1" key="1">
    <citation type="journal article" date="2014" name="Int. J. Syst. Evol. Microbiol.">
        <title>Complete genome sequence of Corynebacterium casei LMG S-19264T (=DSM 44701T), isolated from a smear-ripened cheese.</title>
        <authorList>
            <consortium name="US DOE Joint Genome Institute (JGI-PGF)"/>
            <person name="Walter F."/>
            <person name="Albersmeier A."/>
            <person name="Kalinowski J."/>
            <person name="Ruckert C."/>
        </authorList>
    </citation>
    <scope>NUCLEOTIDE SEQUENCE</scope>
    <source>
        <strain evidence="1">JCM 3090</strain>
    </source>
</reference>
<dbReference type="Proteomes" id="UP000649739">
    <property type="component" value="Unassembled WGS sequence"/>
</dbReference>
<sequence length="92" mass="9618">MARFRGTGNLTLGDGTDLPVVVDLHSRVEGGRRIWDGTVTATDERRAGVFCVDLGSTRPLRLDIGADGAVALRRSAPDSVAVEVAGEGPAPF</sequence>
<gene>
    <name evidence="1" type="ORF">GCM10010123_36300</name>
</gene>
<protein>
    <submittedName>
        <fullName evidence="1">Uncharacterized protein</fullName>
    </submittedName>
</protein>
<organism evidence="1 2">
    <name type="scientific">Pilimelia anulata</name>
    <dbReference type="NCBI Taxonomy" id="53371"/>
    <lineage>
        <taxon>Bacteria</taxon>
        <taxon>Bacillati</taxon>
        <taxon>Actinomycetota</taxon>
        <taxon>Actinomycetes</taxon>
        <taxon>Micromonosporales</taxon>
        <taxon>Micromonosporaceae</taxon>
        <taxon>Pilimelia</taxon>
    </lineage>
</organism>
<keyword evidence="2" id="KW-1185">Reference proteome</keyword>
<comment type="caution">
    <text evidence="1">The sequence shown here is derived from an EMBL/GenBank/DDBJ whole genome shotgun (WGS) entry which is preliminary data.</text>
</comment>
<name>A0A8J3BH26_9ACTN</name>
<proteinExistence type="predicted"/>
<evidence type="ECO:0000313" key="2">
    <source>
        <dbReference type="Proteomes" id="UP000649739"/>
    </source>
</evidence>
<accession>A0A8J3BH26</accession>
<dbReference type="AlphaFoldDB" id="A0A8J3BH26"/>
<dbReference type="RefSeq" id="WP_189171364.1">
    <property type="nucleotide sequence ID" value="NZ_BMQB01000008.1"/>
</dbReference>